<evidence type="ECO:0000256" key="1">
    <source>
        <dbReference type="SAM" id="MobiDB-lite"/>
    </source>
</evidence>
<feature type="compositionally biased region" description="Basic and acidic residues" evidence="1">
    <location>
        <begin position="1"/>
        <end position="10"/>
    </location>
</feature>
<evidence type="ECO:0000313" key="2">
    <source>
        <dbReference type="EMBL" id="ASU81492.1"/>
    </source>
</evidence>
<feature type="region of interest" description="Disordered" evidence="1">
    <location>
        <begin position="1"/>
        <end position="42"/>
    </location>
</feature>
<dbReference type="Proteomes" id="UP000215005">
    <property type="component" value="Chromosome"/>
</dbReference>
<protein>
    <submittedName>
        <fullName evidence="2">Uncharacterized protein</fullName>
    </submittedName>
</protein>
<dbReference type="OrthoDB" id="9800864at2"/>
<dbReference type="RefSeq" id="WP_017619485.1">
    <property type="nucleotide sequence ID" value="NZ_CP022753.1"/>
</dbReference>
<reference evidence="2 3" key="1">
    <citation type="submission" date="2017-08" db="EMBL/GenBank/DDBJ databases">
        <title>The complete genome sequence of Nocardiopsis gilva YIM 90087.</title>
        <authorList>
            <person name="Yin M."/>
            <person name="Tang S."/>
        </authorList>
    </citation>
    <scope>NUCLEOTIDE SEQUENCE [LARGE SCALE GENOMIC DNA]</scope>
    <source>
        <strain evidence="2 3">YIM 90087</strain>
    </source>
</reference>
<proteinExistence type="predicted"/>
<name>A0A223S036_9ACTN</name>
<dbReference type="AlphaFoldDB" id="A0A223S036"/>
<evidence type="ECO:0000313" key="3">
    <source>
        <dbReference type="Proteomes" id="UP000215005"/>
    </source>
</evidence>
<accession>A0A223S036</accession>
<dbReference type="EMBL" id="CP022753">
    <property type="protein sequence ID" value="ASU81492.1"/>
    <property type="molecule type" value="Genomic_DNA"/>
</dbReference>
<dbReference type="KEGG" id="ngv:CDO52_00670"/>
<keyword evidence="3" id="KW-1185">Reference proteome</keyword>
<gene>
    <name evidence="2" type="ORF">CDO52_00670</name>
</gene>
<sequence>MDTDERRLTTKEAAAAAGMTPGGWRSMVSRGSGPLPDGRYDERTPWWYESTVQRFKASRRSRGRPRKAE</sequence>
<organism evidence="2 3">
    <name type="scientific">Nocardiopsis gilva YIM 90087</name>
    <dbReference type="NCBI Taxonomy" id="1235441"/>
    <lineage>
        <taxon>Bacteria</taxon>
        <taxon>Bacillati</taxon>
        <taxon>Actinomycetota</taxon>
        <taxon>Actinomycetes</taxon>
        <taxon>Streptosporangiales</taxon>
        <taxon>Nocardiopsidaceae</taxon>
        <taxon>Nocardiopsis</taxon>
    </lineage>
</organism>